<protein>
    <submittedName>
        <fullName evidence="1">Uncharacterized protein</fullName>
    </submittedName>
</protein>
<proteinExistence type="predicted"/>
<evidence type="ECO:0000313" key="2">
    <source>
        <dbReference type="Proteomes" id="UP000230423"/>
    </source>
</evidence>
<accession>A0A2G9UQM8</accession>
<keyword evidence="2" id="KW-1185">Reference proteome</keyword>
<evidence type="ECO:0000313" key="1">
    <source>
        <dbReference type="EMBL" id="PIO72456.1"/>
    </source>
</evidence>
<gene>
    <name evidence="1" type="ORF">TELCIR_05626</name>
</gene>
<dbReference type="AlphaFoldDB" id="A0A2G9UQM8"/>
<sequence length="64" mass="7770">MRRLNECIYNIVKGDAKQLDDFNRRKARDRALLTLRREARAVLFSILHRNTRPLTLKEIEDEWM</sequence>
<dbReference type="EMBL" id="KZ345673">
    <property type="protein sequence ID" value="PIO72456.1"/>
    <property type="molecule type" value="Genomic_DNA"/>
</dbReference>
<feature type="non-terminal residue" evidence="1">
    <location>
        <position position="64"/>
    </location>
</feature>
<organism evidence="1 2">
    <name type="scientific">Teladorsagia circumcincta</name>
    <name type="common">Brown stomach worm</name>
    <name type="synonym">Ostertagia circumcincta</name>
    <dbReference type="NCBI Taxonomy" id="45464"/>
    <lineage>
        <taxon>Eukaryota</taxon>
        <taxon>Metazoa</taxon>
        <taxon>Ecdysozoa</taxon>
        <taxon>Nematoda</taxon>
        <taxon>Chromadorea</taxon>
        <taxon>Rhabditida</taxon>
        <taxon>Rhabditina</taxon>
        <taxon>Rhabditomorpha</taxon>
        <taxon>Strongyloidea</taxon>
        <taxon>Trichostrongylidae</taxon>
        <taxon>Teladorsagia</taxon>
    </lineage>
</organism>
<name>A0A2G9UQM8_TELCI</name>
<reference evidence="1 2" key="1">
    <citation type="submission" date="2015-09" db="EMBL/GenBank/DDBJ databases">
        <title>Draft genome of the parasitic nematode Teladorsagia circumcincta isolate WARC Sus (inbred).</title>
        <authorList>
            <person name="Mitreva M."/>
        </authorList>
    </citation>
    <scope>NUCLEOTIDE SEQUENCE [LARGE SCALE GENOMIC DNA]</scope>
    <source>
        <strain evidence="1 2">S</strain>
    </source>
</reference>
<dbReference type="Proteomes" id="UP000230423">
    <property type="component" value="Unassembled WGS sequence"/>
</dbReference>